<gene>
    <name evidence="2" type="ORF">H6A19_07270</name>
</gene>
<evidence type="ECO:0000256" key="1">
    <source>
        <dbReference type="SAM" id="Coils"/>
    </source>
</evidence>
<dbReference type="RefSeq" id="WP_195963650.1">
    <property type="nucleotide sequence ID" value="NZ_JACJLL010000034.1"/>
</dbReference>
<accession>A0ABS2FFC8</accession>
<protein>
    <submittedName>
        <fullName evidence="2">EcsC family protein</fullName>
    </submittedName>
</protein>
<keyword evidence="1" id="KW-0175">Coiled coil</keyword>
<comment type="caution">
    <text evidence="2">The sequence shown here is derived from an EMBL/GenBank/DDBJ whole genome shotgun (WGS) entry which is preliminary data.</text>
</comment>
<dbReference type="InterPro" id="IPR024787">
    <property type="entry name" value="EcsC"/>
</dbReference>
<organism evidence="2 3">
    <name type="scientific">Clostridium saudiense</name>
    <dbReference type="NCBI Taxonomy" id="1414720"/>
    <lineage>
        <taxon>Bacteria</taxon>
        <taxon>Bacillati</taxon>
        <taxon>Bacillota</taxon>
        <taxon>Clostridia</taxon>
        <taxon>Eubacteriales</taxon>
        <taxon>Clostridiaceae</taxon>
        <taxon>Clostridium</taxon>
    </lineage>
</organism>
<dbReference type="Proteomes" id="UP000767334">
    <property type="component" value="Unassembled WGS sequence"/>
</dbReference>
<evidence type="ECO:0000313" key="2">
    <source>
        <dbReference type="EMBL" id="MBM6819139.1"/>
    </source>
</evidence>
<dbReference type="Pfam" id="PF12787">
    <property type="entry name" value="EcsC"/>
    <property type="match status" value="1"/>
</dbReference>
<keyword evidence="3" id="KW-1185">Reference proteome</keyword>
<name>A0ABS2FFC8_9CLOT</name>
<sequence>MSKFSSKNKLIEKQLKQLNKKEEKLILEKEPGIIKNKLDPLKTKIEDKIPEKLQSTLNIAFEKGFKTVFDKGLGIIEKTYNKEDINMEFDINSYAINKYPTKRNLKKIDKSANKKTFINKSVSAIEGGALGLLGIGIPDIPIYIGVILKSIYEISLSYGFDYNFPEERIYILNIICSSVTSGTERKMYFNKLDTIANEIDNGKYHNYNIDETLKETSNKISTYMLTSKFIQGLPIVGVVGGVTNFKTLHDISTIAKLKYKQRYLNKLLL</sequence>
<evidence type="ECO:0000313" key="3">
    <source>
        <dbReference type="Proteomes" id="UP000767334"/>
    </source>
</evidence>
<reference evidence="2 3" key="1">
    <citation type="journal article" date="2021" name="Sci. Rep.">
        <title>The distribution of antibiotic resistance genes in chicken gut microbiota commensals.</title>
        <authorList>
            <person name="Juricova H."/>
            <person name="Matiasovicova J."/>
            <person name="Kubasova T."/>
            <person name="Cejkova D."/>
            <person name="Rychlik I."/>
        </authorList>
    </citation>
    <scope>NUCLEOTIDE SEQUENCE [LARGE SCALE GENOMIC DNA]</scope>
    <source>
        <strain evidence="2 3">An435</strain>
    </source>
</reference>
<dbReference type="PANTHER" id="PTHR41260">
    <property type="entry name" value="PROTEIN ECSC"/>
    <property type="match status" value="1"/>
</dbReference>
<proteinExistence type="predicted"/>
<feature type="coiled-coil region" evidence="1">
    <location>
        <begin position="1"/>
        <end position="28"/>
    </location>
</feature>
<dbReference type="PANTHER" id="PTHR41260:SF1">
    <property type="entry name" value="PROTEIN ECSC"/>
    <property type="match status" value="1"/>
</dbReference>
<dbReference type="EMBL" id="JACJLL010000034">
    <property type="protein sequence ID" value="MBM6819139.1"/>
    <property type="molecule type" value="Genomic_DNA"/>
</dbReference>